<reference evidence="3" key="2">
    <citation type="journal article" date="2021" name="PeerJ">
        <title>Extensive microbial diversity within the chicken gut microbiome revealed by metagenomics and culture.</title>
        <authorList>
            <person name="Gilroy R."/>
            <person name="Ravi A."/>
            <person name="Getino M."/>
            <person name="Pursley I."/>
            <person name="Horton D.L."/>
            <person name="Alikhan N.F."/>
            <person name="Baker D."/>
            <person name="Gharbi K."/>
            <person name="Hall N."/>
            <person name="Watson M."/>
            <person name="Adriaenssens E.M."/>
            <person name="Foster-Nyarko E."/>
            <person name="Jarju S."/>
            <person name="Secka A."/>
            <person name="Antonio M."/>
            <person name="Oren A."/>
            <person name="Chaudhuri R.R."/>
            <person name="La Ragione R."/>
            <person name="Hildebrand F."/>
            <person name="Pallen M.J."/>
        </authorList>
    </citation>
    <scope>NUCLEOTIDE SEQUENCE</scope>
    <source>
        <strain evidence="3">B1-13419</strain>
    </source>
</reference>
<feature type="signal peptide" evidence="1">
    <location>
        <begin position="1"/>
        <end position="17"/>
    </location>
</feature>
<dbReference type="EMBL" id="JADIMD010000023">
    <property type="protein sequence ID" value="MBO8473973.1"/>
    <property type="molecule type" value="Genomic_DNA"/>
</dbReference>
<dbReference type="Proteomes" id="UP000823757">
    <property type="component" value="Unassembled WGS sequence"/>
</dbReference>
<dbReference type="InterPro" id="IPR017853">
    <property type="entry name" value="GH"/>
</dbReference>
<gene>
    <name evidence="3" type="ORF">IAB91_01605</name>
</gene>
<evidence type="ECO:0000313" key="3">
    <source>
        <dbReference type="EMBL" id="MBO8473973.1"/>
    </source>
</evidence>
<dbReference type="Gene3D" id="3.20.20.80">
    <property type="entry name" value="Glycosidases"/>
    <property type="match status" value="1"/>
</dbReference>
<protein>
    <submittedName>
        <fullName evidence="3">DUF1735 domain-containing protein</fullName>
    </submittedName>
</protein>
<dbReference type="InterPro" id="IPR013728">
    <property type="entry name" value="BT_3987-like_N"/>
</dbReference>
<evidence type="ECO:0000256" key="1">
    <source>
        <dbReference type="SAM" id="SignalP"/>
    </source>
</evidence>
<feature type="domain" description="BT-3987-like N-terminal" evidence="2">
    <location>
        <begin position="46"/>
        <end position="163"/>
    </location>
</feature>
<dbReference type="SUPFAM" id="SSF51445">
    <property type="entry name" value="(Trans)glycosidases"/>
    <property type="match status" value="1"/>
</dbReference>
<sequence>MLKINNIISLLPLVAVAACTDLTFYGETGSQPDAAAWEKEMTVSLKTKQYTENTVELTLTNEYGITSAELDLVLRSNYPAEQRLSVELTVDGSLLRGYEAEAGLGVGTMKILPSAYYRFTDGTYISLSKDSRESSPYRLEVYARNSVGQSLAPGRYLLPVVASTSAELSENTVFVDVTVPEPYEDPDGVKLYSGKDMFTVCYLNTSMFDPRLANDMVLMTDYGDENSPRIGFGNIVNLRTASVGYDETTGKVSVTPSSDLRYILEHYAERVAPVQESGRKVCVCIEGGGKGIGFGNFNDDQIADFVASVKSLVDTYRLDGINLWDRNAGYGQDGLPPMNTTSYPMLIKKLREALGSQKLLTIVDYQEPTAYFDDTEKTGGIAVGEFIDYAWHGYNDASEPLQVIDPWSDADYLSTKYTGTKIAGLDHINYGCIHWSPRVDGYGFSDSAKPWVEDNKPYAIFVFYDIQSNLQSGGSDSAYQYPGKLISSAFNRNYDQDLGRLKNTENTGQTSLQYGKWLKDW</sequence>
<comment type="caution">
    <text evidence="3">The sequence shown here is derived from an EMBL/GenBank/DDBJ whole genome shotgun (WGS) entry which is preliminary data.</text>
</comment>
<accession>A0A9D9NI60</accession>
<proteinExistence type="predicted"/>
<name>A0A9D9NI60_9BACT</name>
<keyword evidence="1" id="KW-0732">Signal</keyword>
<reference evidence="3" key="1">
    <citation type="submission" date="2020-10" db="EMBL/GenBank/DDBJ databases">
        <authorList>
            <person name="Gilroy R."/>
        </authorList>
    </citation>
    <scope>NUCLEOTIDE SEQUENCE</scope>
    <source>
        <strain evidence="3">B1-13419</strain>
    </source>
</reference>
<evidence type="ECO:0000259" key="2">
    <source>
        <dbReference type="Pfam" id="PF08522"/>
    </source>
</evidence>
<dbReference type="AlphaFoldDB" id="A0A9D9NI60"/>
<dbReference type="PROSITE" id="PS51257">
    <property type="entry name" value="PROKAR_LIPOPROTEIN"/>
    <property type="match status" value="1"/>
</dbReference>
<organism evidence="3 4">
    <name type="scientific">Candidatus Cryptobacteroides faecigallinarum</name>
    <dbReference type="NCBI Taxonomy" id="2840763"/>
    <lineage>
        <taxon>Bacteria</taxon>
        <taxon>Pseudomonadati</taxon>
        <taxon>Bacteroidota</taxon>
        <taxon>Bacteroidia</taxon>
        <taxon>Bacteroidales</taxon>
        <taxon>Candidatus Cryptobacteroides</taxon>
    </lineage>
</organism>
<evidence type="ECO:0000313" key="4">
    <source>
        <dbReference type="Proteomes" id="UP000823757"/>
    </source>
</evidence>
<feature type="chain" id="PRO_5038564460" evidence="1">
    <location>
        <begin position="18"/>
        <end position="521"/>
    </location>
</feature>
<dbReference type="Pfam" id="PF08522">
    <property type="entry name" value="BT_3987-like_N"/>
    <property type="match status" value="1"/>
</dbReference>